<evidence type="ECO:0000313" key="2">
    <source>
        <dbReference type="Proteomes" id="UP000224567"/>
    </source>
</evidence>
<reference evidence="1 2" key="1">
    <citation type="journal article" date="2017" name="Genome Biol.">
        <title>New reference genome sequences of hot pepper reveal the massive evolution of plant disease-resistance genes by retroduplication.</title>
        <authorList>
            <person name="Kim S."/>
            <person name="Park J."/>
            <person name="Yeom S.I."/>
            <person name="Kim Y.M."/>
            <person name="Seo E."/>
            <person name="Kim K.T."/>
            <person name="Kim M.S."/>
            <person name="Lee J.M."/>
            <person name="Cheong K."/>
            <person name="Shin H.S."/>
            <person name="Kim S.B."/>
            <person name="Han K."/>
            <person name="Lee J."/>
            <person name="Park M."/>
            <person name="Lee H.A."/>
            <person name="Lee H.Y."/>
            <person name="Lee Y."/>
            <person name="Oh S."/>
            <person name="Lee J.H."/>
            <person name="Choi E."/>
            <person name="Choi E."/>
            <person name="Lee S.E."/>
            <person name="Jeon J."/>
            <person name="Kim H."/>
            <person name="Choi G."/>
            <person name="Song H."/>
            <person name="Lee J."/>
            <person name="Lee S.C."/>
            <person name="Kwon J.K."/>
            <person name="Lee H.Y."/>
            <person name="Koo N."/>
            <person name="Hong Y."/>
            <person name="Kim R.W."/>
            <person name="Kang W.H."/>
            <person name="Huh J.H."/>
            <person name="Kang B.C."/>
            <person name="Yang T.J."/>
            <person name="Lee Y.H."/>
            <person name="Bennetzen J.L."/>
            <person name="Choi D."/>
        </authorList>
    </citation>
    <scope>NUCLEOTIDE SEQUENCE [LARGE SCALE GENOMIC DNA]</scope>
    <source>
        <strain evidence="2">cv. PBC81</strain>
    </source>
</reference>
<organism evidence="1 2">
    <name type="scientific">Capsicum baccatum</name>
    <name type="common">Peruvian pepper</name>
    <dbReference type="NCBI Taxonomy" id="33114"/>
    <lineage>
        <taxon>Eukaryota</taxon>
        <taxon>Viridiplantae</taxon>
        <taxon>Streptophyta</taxon>
        <taxon>Embryophyta</taxon>
        <taxon>Tracheophyta</taxon>
        <taxon>Spermatophyta</taxon>
        <taxon>Magnoliopsida</taxon>
        <taxon>eudicotyledons</taxon>
        <taxon>Gunneridae</taxon>
        <taxon>Pentapetalae</taxon>
        <taxon>asterids</taxon>
        <taxon>lamiids</taxon>
        <taxon>Solanales</taxon>
        <taxon>Solanaceae</taxon>
        <taxon>Solanoideae</taxon>
        <taxon>Capsiceae</taxon>
        <taxon>Capsicum</taxon>
    </lineage>
</organism>
<accession>A0A2G2WTK2</accession>
<protein>
    <submittedName>
        <fullName evidence="1">Uncharacterized protein</fullName>
    </submittedName>
</protein>
<sequence>MLHRCSGVHHFNTSGSKLERFSMKVDDYKPISLENAPNLTEVSVMLDKVVLGTEHDLLKFLDGLSSVEILHLNSKFLHGMLLLLSGGLSKTVSSISSKIVLLGEILVPPILSTSPDSLKIIYFKGVSFMNFDEINPVVS</sequence>
<dbReference type="EMBL" id="MLFT02000005">
    <property type="protein sequence ID" value="PHT48499.1"/>
    <property type="molecule type" value="Genomic_DNA"/>
</dbReference>
<dbReference type="AlphaFoldDB" id="A0A2G2WTK2"/>
<keyword evidence="2" id="KW-1185">Reference proteome</keyword>
<comment type="caution">
    <text evidence="1">The sequence shown here is derived from an EMBL/GenBank/DDBJ whole genome shotgun (WGS) entry which is preliminary data.</text>
</comment>
<reference evidence="2" key="2">
    <citation type="journal article" date="2017" name="J. Anim. Genet.">
        <title>Multiple reference genome sequences of hot pepper reveal the massive evolution of plant disease resistance genes by retroduplication.</title>
        <authorList>
            <person name="Kim S."/>
            <person name="Park J."/>
            <person name="Yeom S.-I."/>
            <person name="Kim Y.-M."/>
            <person name="Seo E."/>
            <person name="Kim K.-T."/>
            <person name="Kim M.-S."/>
            <person name="Lee J.M."/>
            <person name="Cheong K."/>
            <person name="Shin H.-S."/>
            <person name="Kim S.-B."/>
            <person name="Han K."/>
            <person name="Lee J."/>
            <person name="Park M."/>
            <person name="Lee H.-A."/>
            <person name="Lee H.-Y."/>
            <person name="Lee Y."/>
            <person name="Oh S."/>
            <person name="Lee J.H."/>
            <person name="Choi E."/>
            <person name="Choi E."/>
            <person name="Lee S.E."/>
            <person name="Jeon J."/>
            <person name="Kim H."/>
            <person name="Choi G."/>
            <person name="Song H."/>
            <person name="Lee J."/>
            <person name="Lee S.-C."/>
            <person name="Kwon J.-K."/>
            <person name="Lee H.-Y."/>
            <person name="Koo N."/>
            <person name="Hong Y."/>
            <person name="Kim R.W."/>
            <person name="Kang W.-H."/>
            <person name="Huh J.H."/>
            <person name="Kang B.-C."/>
            <person name="Yang T.-J."/>
            <person name="Lee Y.-H."/>
            <person name="Bennetzen J.L."/>
            <person name="Choi D."/>
        </authorList>
    </citation>
    <scope>NUCLEOTIDE SEQUENCE [LARGE SCALE GENOMIC DNA]</scope>
    <source>
        <strain evidence="2">cv. PBC81</strain>
    </source>
</reference>
<gene>
    <name evidence="1" type="ORF">CQW23_12707</name>
</gene>
<name>A0A2G2WTK2_CAPBA</name>
<proteinExistence type="predicted"/>
<evidence type="ECO:0000313" key="1">
    <source>
        <dbReference type="EMBL" id="PHT48499.1"/>
    </source>
</evidence>
<dbReference type="Proteomes" id="UP000224567">
    <property type="component" value="Unassembled WGS sequence"/>
</dbReference>